<evidence type="ECO:0000313" key="1">
    <source>
        <dbReference type="EMBL" id="MBL3656912.1"/>
    </source>
</evidence>
<gene>
    <name evidence="1" type="ORF">JL102_12265</name>
</gene>
<evidence type="ECO:0000313" key="2">
    <source>
        <dbReference type="Proteomes" id="UP000659388"/>
    </source>
</evidence>
<dbReference type="AlphaFoldDB" id="A0A937F5Q2"/>
<accession>A0A937F5Q2</accession>
<organism evidence="1 2">
    <name type="scientific">Fulvivirga sediminis</name>
    <dbReference type="NCBI Taxonomy" id="2803949"/>
    <lineage>
        <taxon>Bacteria</taxon>
        <taxon>Pseudomonadati</taxon>
        <taxon>Bacteroidota</taxon>
        <taxon>Cytophagia</taxon>
        <taxon>Cytophagales</taxon>
        <taxon>Fulvivirgaceae</taxon>
        <taxon>Fulvivirga</taxon>
    </lineage>
</organism>
<sequence length="68" mass="8257">MKITLDIQDSKYDTFLKFIKTLNYVSINQEDETPQWQKDEVNRRMQLVDKGDMKTRNLKDTKEDLFKK</sequence>
<dbReference type="Pfam" id="PF09720">
    <property type="entry name" value="Unstab_antitox"/>
    <property type="match status" value="1"/>
</dbReference>
<dbReference type="RefSeq" id="WP_202244709.1">
    <property type="nucleotide sequence ID" value="NZ_JAESIY010000006.1"/>
</dbReference>
<protein>
    <submittedName>
        <fullName evidence="1">Addiction module protein</fullName>
    </submittedName>
</protein>
<dbReference type="EMBL" id="JAESIY010000006">
    <property type="protein sequence ID" value="MBL3656912.1"/>
    <property type="molecule type" value="Genomic_DNA"/>
</dbReference>
<reference evidence="1" key="1">
    <citation type="submission" date="2021-01" db="EMBL/GenBank/DDBJ databases">
        <title>Fulvivirga kasyanovii gen. nov., sp nov., a novel member of the phylum Bacteroidetes isolated from seawater in a mussel farm.</title>
        <authorList>
            <person name="Zhao L.-H."/>
            <person name="Wang Z.-J."/>
        </authorList>
    </citation>
    <scope>NUCLEOTIDE SEQUENCE</scope>
    <source>
        <strain evidence="1">2943</strain>
    </source>
</reference>
<keyword evidence="2" id="KW-1185">Reference proteome</keyword>
<name>A0A937F5Q2_9BACT</name>
<proteinExistence type="predicted"/>
<dbReference type="InterPro" id="IPR013406">
    <property type="entry name" value="CHP02574_addiction_mod"/>
</dbReference>
<dbReference type="Proteomes" id="UP000659388">
    <property type="component" value="Unassembled WGS sequence"/>
</dbReference>
<comment type="caution">
    <text evidence="1">The sequence shown here is derived from an EMBL/GenBank/DDBJ whole genome shotgun (WGS) entry which is preliminary data.</text>
</comment>